<protein>
    <submittedName>
        <fullName evidence="2">Uncharacterized protein</fullName>
    </submittedName>
</protein>
<dbReference type="AlphaFoldDB" id="A0A438F670"/>
<evidence type="ECO:0000256" key="1">
    <source>
        <dbReference type="SAM" id="Phobius"/>
    </source>
</evidence>
<organism evidence="2 3">
    <name type="scientific">Vitis vinifera</name>
    <name type="common">Grape</name>
    <dbReference type="NCBI Taxonomy" id="29760"/>
    <lineage>
        <taxon>Eukaryota</taxon>
        <taxon>Viridiplantae</taxon>
        <taxon>Streptophyta</taxon>
        <taxon>Embryophyta</taxon>
        <taxon>Tracheophyta</taxon>
        <taxon>Spermatophyta</taxon>
        <taxon>Magnoliopsida</taxon>
        <taxon>eudicotyledons</taxon>
        <taxon>Gunneridae</taxon>
        <taxon>Pentapetalae</taxon>
        <taxon>rosids</taxon>
        <taxon>Vitales</taxon>
        <taxon>Vitaceae</taxon>
        <taxon>Viteae</taxon>
        <taxon>Vitis</taxon>
    </lineage>
</organism>
<dbReference type="EMBL" id="QGNW01001114">
    <property type="protein sequence ID" value="RVW55495.1"/>
    <property type="molecule type" value="Genomic_DNA"/>
</dbReference>
<evidence type="ECO:0000313" key="3">
    <source>
        <dbReference type="Proteomes" id="UP000288805"/>
    </source>
</evidence>
<sequence>MNSVGHAWCKGCHEASQNGSILRFSCLSVYTWCVLRKQESNVRASVLRASAKPETPTADRAMWNNLEAFPVILLALLIPSSLFFWFLTSMVSFPQHPLPYLYCHS</sequence>
<name>A0A438F670_VITVI</name>
<keyword evidence="1" id="KW-0812">Transmembrane</keyword>
<gene>
    <name evidence="2" type="ORF">CK203_075264</name>
</gene>
<accession>A0A438F670</accession>
<reference evidence="2 3" key="1">
    <citation type="journal article" date="2018" name="PLoS Genet.">
        <title>Population sequencing reveals clonal diversity and ancestral inbreeding in the grapevine cultivar Chardonnay.</title>
        <authorList>
            <person name="Roach M.J."/>
            <person name="Johnson D.L."/>
            <person name="Bohlmann J."/>
            <person name="van Vuuren H.J."/>
            <person name="Jones S.J."/>
            <person name="Pretorius I.S."/>
            <person name="Schmidt S.A."/>
            <person name="Borneman A.R."/>
        </authorList>
    </citation>
    <scope>NUCLEOTIDE SEQUENCE [LARGE SCALE GENOMIC DNA]</scope>
    <source>
        <strain evidence="3">cv. Chardonnay</strain>
        <tissue evidence="2">Leaf</tissue>
    </source>
</reference>
<evidence type="ECO:0000313" key="2">
    <source>
        <dbReference type="EMBL" id="RVW55495.1"/>
    </source>
</evidence>
<keyword evidence="1" id="KW-1133">Transmembrane helix</keyword>
<keyword evidence="1" id="KW-0472">Membrane</keyword>
<feature type="transmembrane region" description="Helical" evidence="1">
    <location>
        <begin position="68"/>
        <end position="87"/>
    </location>
</feature>
<proteinExistence type="predicted"/>
<comment type="caution">
    <text evidence="2">The sequence shown here is derived from an EMBL/GenBank/DDBJ whole genome shotgun (WGS) entry which is preliminary data.</text>
</comment>
<dbReference type="Proteomes" id="UP000288805">
    <property type="component" value="Unassembled WGS sequence"/>
</dbReference>